<evidence type="ECO:0000259" key="2">
    <source>
        <dbReference type="Pfam" id="PF00501"/>
    </source>
</evidence>
<dbReference type="Gene3D" id="3.40.50.12780">
    <property type="entry name" value="N-terminal domain of ligase-like"/>
    <property type="match status" value="1"/>
</dbReference>
<keyword evidence="5" id="KW-1185">Reference proteome</keyword>
<organism evidence="4 5">
    <name type="scientific">Corynespora cassiicola Philippines</name>
    <dbReference type="NCBI Taxonomy" id="1448308"/>
    <lineage>
        <taxon>Eukaryota</taxon>
        <taxon>Fungi</taxon>
        <taxon>Dikarya</taxon>
        <taxon>Ascomycota</taxon>
        <taxon>Pezizomycotina</taxon>
        <taxon>Dothideomycetes</taxon>
        <taxon>Pleosporomycetidae</taxon>
        <taxon>Pleosporales</taxon>
        <taxon>Corynesporascaceae</taxon>
        <taxon>Corynespora</taxon>
    </lineage>
</organism>
<dbReference type="Gene3D" id="3.30.300.30">
    <property type="match status" value="1"/>
</dbReference>
<sequence length="571" mass="63903">MTTANHKLPQDPYLQGLEHLSRRLQPDHLIVVDHETGVKATITDLITDICRYRSKLLREINPEKLHGVREGKELFIATVLPPSYEFVVASLAILSLGAGLVPLSTKLVPKEVAYYVSQSGSKVVVCDQKRRKLVDPVPILLSTPDDQESTPSVQIVCLRGEELPANSPTAVELEFDSAWSPSLDAPSLILFTSGTSGPPKGALFSRKYLHDLSRVAIDALKVTHEDVFLHSRGVHWVSGIRWSLGMILAGARVEFCESKMNPAWWCYRIAQGGVTMCYEMPRIWMSIMRAIEDLPSTPTEGSPSMDAVKTGLNSARLFMSGGTPAIEKVISYWNQNLQRGSYVNMWGITELGGMLTYHDVGSRPSDKRCVGRLLPGVSIKYDEEGQICIKSPYMFLGYVNDSERTRQALDSEGFFKTGDAVDIHGGKLHLLGRIGFDYVRFKGLKLCAAEVEEKVNELSYVHESAVIPVPDEEFGQRVSVVIHPNSQNDMFALEKLRLDLEASLPLYKLPTILVLVDAPLARTENGKLAKRRMREEYLESELAPVLYRERWQISYGSGPRRDFEWDWGGMH</sequence>
<feature type="domain" description="AMP-dependent synthetase/ligase" evidence="2">
    <location>
        <begin position="66"/>
        <end position="398"/>
    </location>
</feature>
<name>A0A2T2P7V8_CORCC</name>
<dbReference type="Pfam" id="PF13193">
    <property type="entry name" value="AMP-binding_C"/>
    <property type="match status" value="1"/>
</dbReference>
<dbReference type="GO" id="GO:0031956">
    <property type="term" value="F:medium-chain fatty acid-CoA ligase activity"/>
    <property type="evidence" value="ECO:0007669"/>
    <property type="project" value="TreeGrafter"/>
</dbReference>
<dbReference type="PROSITE" id="PS00455">
    <property type="entry name" value="AMP_BINDING"/>
    <property type="match status" value="1"/>
</dbReference>
<dbReference type="AlphaFoldDB" id="A0A2T2P7V8"/>
<comment type="similarity">
    <text evidence="1">Belongs to the ATP-dependent AMP-binding enzyme family.</text>
</comment>
<dbReference type="PANTHER" id="PTHR43201:SF8">
    <property type="entry name" value="ACYL-COA SYNTHETASE FAMILY MEMBER 3"/>
    <property type="match status" value="1"/>
</dbReference>
<evidence type="ECO:0000259" key="3">
    <source>
        <dbReference type="Pfam" id="PF13193"/>
    </source>
</evidence>
<dbReference type="InterPro" id="IPR042099">
    <property type="entry name" value="ANL_N_sf"/>
</dbReference>
<dbReference type="InterPro" id="IPR025110">
    <property type="entry name" value="AMP-bd_C"/>
</dbReference>
<dbReference type="Pfam" id="PF00501">
    <property type="entry name" value="AMP-binding"/>
    <property type="match status" value="1"/>
</dbReference>
<dbReference type="STRING" id="1448308.A0A2T2P7V8"/>
<evidence type="ECO:0000256" key="1">
    <source>
        <dbReference type="ARBA" id="ARBA00006432"/>
    </source>
</evidence>
<evidence type="ECO:0000313" key="5">
    <source>
        <dbReference type="Proteomes" id="UP000240883"/>
    </source>
</evidence>
<proteinExistence type="inferred from homology"/>
<dbReference type="InterPro" id="IPR045851">
    <property type="entry name" value="AMP-bd_C_sf"/>
</dbReference>
<dbReference type="SUPFAM" id="SSF56801">
    <property type="entry name" value="Acetyl-CoA synthetase-like"/>
    <property type="match status" value="1"/>
</dbReference>
<dbReference type="OrthoDB" id="6614653at2759"/>
<evidence type="ECO:0000313" key="4">
    <source>
        <dbReference type="EMBL" id="PSN73751.1"/>
    </source>
</evidence>
<dbReference type="PANTHER" id="PTHR43201">
    <property type="entry name" value="ACYL-COA SYNTHETASE"/>
    <property type="match status" value="1"/>
</dbReference>
<dbReference type="InterPro" id="IPR000873">
    <property type="entry name" value="AMP-dep_synth/lig_dom"/>
</dbReference>
<feature type="domain" description="AMP-binding enzyme C-terminal" evidence="3">
    <location>
        <begin position="450"/>
        <end position="527"/>
    </location>
</feature>
<dbReference type="InterPro" id="IPR020845">
    <property type="entry name" value="AMP-binding_CS"/>
</dbReference>
<dbReference type="EMBL" id="KZ678129">
    <property type="protein sequence ID" value="PSN73751.1"/>
    <property type="molecule type" value="Genomic_DNA"/>
</dbReference>
<dbReference type="Proteomes" id="UP000240883">
    <property type="component" value="Unassembled WGS sequence"/>
</dbReference>
<dbReference type="GO" id="GO:0006631">
    <property type="term" value="P:fatty acid metabolic process"/>
    <property type="evidence" value="ECO:0007669"/>
    <property type="project" value="TreeGrafter"/>
</dbReference>
<gene>
    <name evidence="4" type="ORF">BS50DRAFT_543622</name>
</gene>
<protein>
    <submittedName>
        <fullName evidence="4">Acetyl-CoA synthetase-like protein</fullName>
    </submittedName>
</protein>
<reference evidence="4 5" key="1">
    <citation type="journal article" date="2018" name="Front. Microbiol.">
        <title>Genome-Wide Analysis of Corynespora cassiicola Leaf Fall Disease Putative Effectors.</title>
        <authorList>
            <person name="Lopez D."/>
            <person name="Ribeiro S."/>
            <person name="Label P."/>
            <person name="Fumanal B."/>
            <person name="Venisse J.S."/>
            <person name="Kohler A."/>
            <person name="de Oliveira R.R."/>
            <person name="Labutti K."/>
            <person name="Lipzen A."/>
            <person name="Lail K."/>
            <person name="Bauer D."/>
            <person name="Ohm R.A."/>
            <person name="Barry K.W."/>
            <person name="Spatafora J."/>
            <person name="Grigoriev I.V."/>
            <person name="Martin F.M."/>
            <person name="Pujade-Renaud V."/>
        </authorList>
    </citation>
    <scope>NUCLEOTIDE SEQUENCE [LARGE SCALE GENOMIC DNA]</scope>
    <source>
        <strain evidence="4 5">Philippines</strain>
    </source>
</reference>
<accession>A0A2T2P7V8</accession>